<protein>
    <submittedName>
        <fullName evidence="1">Uncharacterized protein</fullName>
    </submittedName>
</protein>
<sequence length="191" mass="21796">MHYTGKTGTLDVRQRQCMVITFGAGGGRLALGLVRHPGAWRWSSYRATAGEEEPPDFLATDWVLSQFHQDRARAEKEYRKFVKEGRGIDVWADLRGGVILGTERFVEALEPLLRGRSSAVEIPRRERLVTRPKLEELFSGIKDKSDRNERIYQAVRVYGYTLKEVANALGLYYSTVSIITNRVAEARKHQK</sequence>
<evidence type="ECO:0000313" key="1">
    <source>
        <dbReference type="EMBL" id="SQD92999.1"/>
    </source>
</evidence>
<dbReference type="Proteomes" id="UP000249818">
    <property type="component" value="Chromosome BARAN1"/>
</dbReference>
<organism evidence="1 2">
    <name type="scientific">Candidatus Bipolaricaulis anaerobius</name>
    <dbReference type="NCBI Taxonomy" id="2026885"/>
    <lineage>
        <taxon>Bacteria</taxon>
        <taxon>Candidatus Bipolaricaulota</taxon>
        <taxon>Candidatus Bipolaricaulia</taxon>
        <taxon>Candidatus Bipolaricaulales</taxon>
        <taxon>Candidatus Bipolaricaulaceae</taxon>
        <taxon>Candidatus Bipolaricaulis</taxon>
    </lineage>
</organism>
<accession>A0A2X3L1F1</accession>
<name>A0A2X3L1F1_9BACT</name>
<dbReference type="EMBL" id="LS483254">
    <property type="protein sequence ID" value="SQD92999.1"/>
    <property type="molecule type" value="Genomic_DNA"/>
</dbReference>
<dbReference type="AlphaFoldDB" id="A0A2X3L1F1"/>
<gene>
    <name evidence="1" type="ORF">BARAN1_0975</name>
</gene>
<reference evidence="2" key="1">
    <citation type="submission" date="2018-05" db="EMBL/GenBank/DDBJ databases">
        <authorList>
            <person name="Hao L."/>
        </authorList>
    </citation>
    <scope>NUCLEOTIDE SEQUENCE [LARGE SCALE GENOMIC DNA]</scope>
</reference>
<dbReference type="KEGG" id="bana:BARAN1_0975"/>
<evidence type="ECO:0000313" key="2">
    <source>
        <dbReference type="Proteomes" id="UP000249818"/>
    </source>
</evidence>
<proteinExistence type="predicted"/>
<keyword evidence="2" id="KW-1185">Reference proteome</keyword>